<dbReference type="PANTHER" id="PTHR30448">
    <property type="entry name" value="RNASE ADAPTER PROTEIN RAPZ"/>
    <property type="match status" value="1"/>
</dbReference>
<name>A0A290Z3P1_9PSEU</name>
<feature type="domain" description="RapZ C-terminal" evidence="1">
    <location>
        <begin position="2"/>
        <end position="118"/>
    </location>
</feature>
<dbReference type="GO" id="GO:0005524">
    <property type="term" value="F:ATP binding"/>
    <property type="evidence" value="ECO:0007669"/>
    <property type="project" value="InterPro"/>
</dbReference>
<protein>
    <recommendedName>
        <fullName evidence="1">RapZ C-terminal domain-containing protein</fullName>
    </recommendedName>
</protein>
<proteinExistence type="predicted"/>
<evidence type="ECO:0000313" key="3">
    <source>
        <dbReference type="Proteomes" id="UP000218505"/>
    </source>
</evidence>
<reference evidence="2" key="1">
    <citation type="submission" date="2017-09" db="EMBL/GenBank/DDBJ databases">
        <title>Complete Genome Sequence of ansamitocin-producing Bacterium Actinosynnema pretiosum X47.</title>
        <authorList>
            <person name="Cao G."/>
            <person name="Zong G."/>
            <person name="Zhong C."/>
            <person name="Fu J."/>
        </authorList>
    </citation>
    <scope>NUCLEOTIDE SEQUENCE [LARGE SCALE GENOMIC DNA]</scope>
    <source>
        <strain evidence="2">X47</strain>
    </source>
</reference>
<dbReference type="RefSeq" id="WP_096492550.1">
    <property type="nucleotide sequence ID" value="NZ_CP023445.1"/>
</dbReference>
<sequence>MITVLSFGYLHGPAPEAELTIDTRRFLRDPARVRSAGLLDSTGLNQVVRDMVMNTPGARDAATTAADFTAALVESGKPAVVAVGCAGGRHRSVALAEEIAKQLREVWDYPVTVRHLHIHLPRVLRDTTSETHSTGA</sequence>
<keyword evidence="3" id="KW-1185">Reference proteome</keyword>
<dbReference type="KEGG" id="apre:CNX65_10175"/>
<evidence type="ECO:0000313" key="2">
    <source>
        <dbReference type="EMBL" id="ATE53612.1"/>
    </source>
</evidence>
<dbReference type="Pfam" id="PF22740">
    <property type="entry name" value="PapZ_C"/>
    <property type="match status" value="1"/>
</dbReference>
<dbReference type="EMBL" id="CP023445">
    <property type="protein sequence ID" value="ATE53612.1"/>
    <property type="molecule type" value="Genomic_DNA"/>
</dbReference>
<dbReference type="AlphaFoldDB" id="A0A290Z3P1"/>
<organism evidence="2 3">
    <name type="scientific">Actinosynnema pretiosum</name>
    <dbReference type="NCBI Taxonomy" id="42197"/>
    <lineage>
        <taxon>Bacteria</taxon>
        <taxon>Bacillati</taxon>
        <taxon>Actinomycetota</taxon>
        <taxon>Actinomycetes</taxon>
        <taxon>Pseudonocardiales</taxon>
        <taxon>Pseudonocardiaceae</taxon>
        <taxon>Actinosynnema</taxon>
    </lineage>
</organism>
<dbReference type="InterPro" id="IPR053931">
    <property type="entry name" value="RapZ_C"/>
</dbReference>
<accession>A0A290Z3P1</accession>
<evidence type="ECO:0000259" key="1">
    <source>
        <dbReference type="Pfam" id="PF22740"/>
    </source>
</evidence>
<dbReference type="Proteomes" id="UP000218505">
    <property type="component" value="Chromosome"/>
</dbReference>
<gene>
    <name evidence="2" type="ORF">CNX65_10175</name>
</gene>
<dbReference type="PANTHER" id="PTHR30448:SF0">
    <property type="entry name" value="RNASE ADAPTER PROTEIN RAPZ"/>
    <property type="match status" value="1"/>
</dbReference>
<dbReference type="InterPro" id="IPR005337">
    <property type="entry name" value="RapZ-like"/>
</dbReference>